<dbReference type="WBParaSite" id="MBELARI_LOCUS9796">
    <property type="protein sequence ID" value="MBELARI_LOCUS9796"/>
    <property type="gene ID" value="MBELARI_LOCUS9796"/>
</dbReference>
<name>A0AAF3FSW7_9BILA</name>
<accession>A0AAF3FSW7</accession>
<evidence type="ECO:0000256" key="1">
    <source>
        <dbReference type="SAM" id="Coils"/>
    </source>
</evidence>
<keyword evidence="1" id="KW-0175">Coiled coil</keyword>
<proteinExistence type="predicted"/>
<organism evidence="2 3">
    <name type="scientific">Mesorhabditis belari</name>
    <dbReference type="NCBI Taxonomy" id="2138241"/>
    <lineage>
        <taxon>Eukaryota</taxon>
        <taxon>Metazoa</taxon>
        <taxon>Ecdysozoa</taxon>
        <taxon>Nematoda</taxon>
        <taxon>Chromadorea</taxon>
        <taxon>Rhabditida</taxon>
        <taxon>Rhabditina</taxon>
        <taxon>Rhabditomorpha</taxon>
        <taxon>Rhabditoidea</taxon>
        <taxon>Rhabditidae</taxon>
        <taxon>Mesorhabditinae</taxon>
        <taxon>Mesorhabditis</taxon>
    </lineage>
</organism>
<dbReference type="Proteomes" id="UP000887575">
    <property type="component" value="Unassembled WGS sequence"/>
</dbReference>
<dbReference type="AlphaFoldDB" id="A0AAF3FSW7"/>
<evidence type="ECO:0000313" key="2">
    <source>
        <dbReference type="Proteomes" id="UP000887575"/>
    </source>
</evidence>
<evidence type="ECO:0000313" key="3">
    <source>
        <dbReference type="WBParaSite" id="MBELARI_LOCUS9796"/>
    </source>
</evidence>
<protein>
    <submittedName>
        <fullName evidence="3">B box-type domain-containing protein</fullName>
    </submittedName>
</protein>
<keyword evidence="2" id="KW-1185">Reference proteome</keyword>
<sequence>MKHDTTRSKFGPSKCQFNGCTVSLSNPTPFALICHIGIHSTNKRYTCTGCTYGWAQFHQAYTHTKRCERAANVKDNIDETMLLDWIELGRVCFPDRVDEIQKSGQKQLIKARENENHDPLLSVSDYSFNVKEEMDSDEGNQSLSSPLSATLAAIARIVELPNHCKSEESCSSKSTAETSAVKRKFLKTKDTETASTADVKRFKLHTPSIFTGSWEESPKHECSSCQQKNDLDQMIVCADCNVIICGLCAYKKHKMHDGRELLNEEIYGLAKELSDLIDQKVDQHITPLSNLCNETFELYDEIKAEMYNLKPLVSTQTSWKEANEKAEKCRKMIDAIADVFTEFTAEIQKSNKKLEEKLEKLKAQDFDAIDEKPIADA</sequence>
<reference evidence="3" key="1">
    <citation type="submission" date="2024-02" db="UniProtKB">
        <authorList>
            <consortium name="WormBaseParasite"/>
        </authorList>
    </citation>
    <scope>IDENTIFICATION</scope>
</reference>
<feature type="coiled-coil region" evidence="1">
    <location>
        <begin position="340"/>
        <end position="371"/>
    </location>
</feature>